<accession>F1LGA8</accession>
<feature type="chain" id="PRO_5003268585" evidence="4">
    <location>
        <begin position="17"/>
        <end position="147"/>
    </location>
</feature>
<dbReference type="CDD" id="cd19941">
    <property type="entry name" value="TIL"/>
    <property type="match status" value="2"/>
</dbReference>
<evidence type="ECO:0000256" key="4">
    <source>
        <dbReference type="SAM" id="SignalP"/>
    </source>
</evidence>
<keyword evidence="1" id="KW-0646">Protease inhibitor</keyword>
<dbReference type="PANTHER" id="PTHR23259">
    <property type="entry name" value="RIDDLE"/>
    <property type="match status" value="1"/>
</dbReference>
<evidence type="ECO:0000259" key="5">
    <source>
        <dbReference type="Pfam" id="PF01826"/>
    </source>
</evidence>
<dbReference type="AlphaFoldDB" id="F1LGA8"/>
<sequence length="147" mass="16129">MVSVVVLFVLLAFASARRRCGKNEVWTECTGCELQCGQDKNTPCTANCRPPSCECSPSRGMRRTADGRCVPVSQCPINFPGTGGSRKCWKRNEKWSECKGCEGTCAQRFVPCTKDCKPAGCECVASEGFVRDAQGNCIKFEDCPRPR</sequence>
<evidence type="ECO:0000256" key="1">
    <source>
        <dbReference type="ARBA" id="ARBA00022690"/>
    </source>
</evidence>
<evidence type="ECO:0000313" key="6">
    <source>
        <dbReference type="EMBL" id="ADY49162.1"/>
    </source>
</evidence>
<dbReference type="PANTHER" id="PTHR23259:SF82">
    <property type="entry name" value="SERINE PROTEASE INHIBITOR 1 PROTEIN"/>
    <property type="match status" value="1"/>
</dbReference>
<protein>
    <submittedName>
        <fullName evidence="6">Chymotrypsin/elastase isoinhibitors 2 to 5</fullName>
    </submittedName>
</protein>
<dbReference type="InterPro" id="IPR051368">
    <property type="entry name" value="SerProtInhib-TIL_Domain"/>
</dbReference>
<dbReference type="InterPro" id="IPR036084">
    <property type="entry name" value="Ser_inhib-like_sf"/>
</dbReference>
<keyword evidence="2" id="KW-0722">Serine protease inhibitor</keyword>
<dbReference type="SUPFAM" id="SSF57567">
    <property type="entry name" value="Serine protease inhibitors"/>
    <property type="match status" value="2"/>
</dbReference>
<feature type="domain" description="TIL" evidence="5">
    <location>
        <begin position="20"/>
        <end position="75"/>
    </location>
</feature>
<organism evidence="6">
    <name type="scientific">Ascaris suum</name>
    <name type="common">Pig roundworm</name>
    <name type="synonym">Ascaris lumbricoides</name>
    <dbReference type="NCBI Taxonomy" id="6253"/>
    <lineage>
        <taxon>Eukaryota</taxon>
        <taxon>Metazoa</taxon>
        <taxon>Ecdysozoa</taxon>
        <taxon>Nematoda</taxon>
        <taxon>Chromadorea</taxon>
        <taxon>Rhabditida</taxon>
        <taxon>Spirurina</taxon>
        <taxon>Ascaridomorpha</taxon>
        <taxon>Ascaridoidea</taxon>
        <taxon>Ascarididae</taxon>
        <taxon>Ascaris</taxon>
    </lineage>
</organism>
<keyword evidence="4" id="KW-0732">Signal</keyword>
<evidence type="ECO:0000256" key="2">
    <source>
        <dbReference type="ARBA" id="ARBA00022900"/>
    </source>
</evidence>
<reference evidence="6" key="1">
    <citation type="journal article" date="2011" name="Genome Res.">
        <title>Deep small RNA sequencing from the nematode Ascaris reveals conservation, functional diversification, and novel developmental profiles.</title>
        <authorList>
            <person name="Wang J."/>
            <person name="Czech B."/>
            <person name="Crunk A."/>
            <person name="Wallace A."/>
            <person name="Mitreva M."/>
            <person name="Hannon G.J."/>
            <person name="Davis R.E."/>
        </authorList>
    </citation>
    <scope>NUCLEOTIDE SEQUENCE</scope>
</reference>
<evidence type="ECO:0000256" key="3">
    <source>
        <dbReference type="ARBA" id="ARBA00023157"/>
    </source>
</evidence>
<feature type="domain" description="TIL" evidence="5">
    <location>
        <begin position="90"/>
        <end position="143"/>
    </location>
</feature>
<name>F1LGA8_ASCSU</name>
<proteinExistence type="evidence at transcript level"/>
<dbReference type="InterPro" id="IPR002919">
    <property type="entry name" value="TIL_dom"/>
</dbReference>
<feature type="signal peptide" evidence="4">
    <location>
        <begin position="1"/>
        <end position="16"/>
    </location>
</feature>
<keyword evidence="3" id="KW-1015">Disulfide bond</keyword>
<dbReference type="GO" id="GO:0004867">
    <property type="term" value="F:serine-type endopeptidase inhibitor activity"/>
    <property type="evidence" value="ECO:0007669"/>
    <property type="project" value="UniProtKB-KW"/>
</dbReference>
<dbReference type="Pfam" id="PF01826">
    <property type="entry name" value="TIL"/>
    <property type="match status" value="2"/>
</dbReference>
<dbReference type="EMBL" id="JI214310">
    <property type="protein sequence ID" value="ADY49162.1"/>
    <property type="molecule type" value="mRNA"/>
</dbReference>
<dbReference type="Gene3D" id="2.10.25.10">
    <property type="entry name" value="Laminin"/>
    <property type="match status" value="2"/>
</dbReference>